<keyword evidence="4" id="KW-0472">Membrane</keyword>
<evidence type="ECO:0000256" key="1">
    <source>
        <dbReference type="ARBA" id="ARBA00004141"/>
    </source>
</evidence>
<accession>A0A6S6WD88</accession>
<dbReference type="SUPFAM" id="SSF103473">
    <property type="entry name" value="MFS general substrate transporter"/>
    <property type="match status" value="1"/>
</dbReference>
<dbReference type="Proteomes" id="UP000472372">
    <property type="component" value="Chromosome 9"/>
</dbReference>
<gene>
    <name evidence="6" type="ORF">PTTW11_09613</name>
</gene>
<feature type="transmembrane region" description="Helical" evidence="4">
    <location>
        <begin position="307"/>
        <end position="326"/>
    </location>
</feature>
<dbReference type="Gene3D" id="1.20.1250.20">
    <property type="entry name" value="MFS general substrate transporter like domains"/>
    <property type="match status" value="2"/>
</dbReference>
<dbReference type="PANTHER" id="PTHR11360">
    <property type="entry name" value="MONOCARBOXYLATE TRANSPORTER"/>
    <property type="match status" value="1"/>
</dbReference>
<feature type="transmembrane region" description="Helical" evidence="4">
    <location>
        <begin position="401"/>
        <end position="422"/>
    </location>
</feature>
<dbReference type="PROSITE" id="PS50850">
    <property type="entry name" value="MFS"/>
    <property type="match status" value="1"/>
</dbReference>
<dbReference type="GO" id="GO:0016020">
    <property type="term" value="C:membrane"/>
    <property type="evidence" value="ECO:0007669"/>
    <property type="project" value="UniProtKB-SubCell"/>
</dbReference>
<proteinExistence type="inferred from homology"/>
<sequence length="431" mass="46813">MAEKTIYSLDRRPSESTTDTESYEPRQQEGDYAAWLTVMGSILIYYAASGLMNSFGFFQDYYSKELLRHTPAPNIAFIGTLQMALCNIFASISGALCDRHGVKYLYIGSGIGMVISLLILTYIPPSQFLLVLMTQGLLLGLSIAFAAQPALTVVGQHFKDKRALVMSLVCTGSSLGGIGFPLMFNKLVPQVGFSNAVRIAGLKIALCYSIALFLSTSKPSNNPESKSRAPLIDFGGFRDFRYAVLCVGMWFAILGLWIPAYYIKTYTAAAHGNNGISQYFLCMINGCSIVGAIFAGLMGDRIGRLNLLWPMVLVSGCLCLFLWLLSTSIPTLVLFISMYGFFSSSVSALPTSIIGQITPDDKLGARTGAFYSLITTASLGGTPIAGALISDANSRDGYRWLILFSGTALILGSVFMLASRLLHAQDLRKKW</sequence>
<evidence type="ECO:0000259" key="5">
    <source>
        <dbReference type="PROSITE" id="PS50850"/>
    </source>
</evidence>
<evidence type="ECO:0000256" key="3">
    <source>
        <dbReference type="SAM" id="MobiDB-lite"/>
    </source>
</evidence>
<dbReference type="Pfam" id="PF07690">
    <property type="entry name" value="MFS_1"/>
    <property type="match status" value="1"/>
</dbReference>
<feature type="transmembrane region" description="Helical" evidence="4">
    <location>
        <begin position="32"/>
        <end position="55"/>
    </location>
</feature>
<feature type="domain" description="Major facilitator superfamily (MFS) profile" evidence="5">
    <location>
        <begin position="241"/>
        <end position="431"/>
    </location>
</feature>
<feature type="transmembrane region" description="Helical" evidence="4">
    <location>
        <begin position="242"/>
        <end position="263"/>
    </location>
</feature>
<dbReference type="InterPro" id="IPR036259">
    <property type="entry name" value="MFS_trans_sf"/>
</dbReference>
<evidence type="ECO:0000313" key="6">
    <source>
        <dbReference type="EMBL" id="CAE7206810.1"/>
    </source>
</evidence>
<feature type="transmembrane region" description="Helical" evidence="4">
    <location>
        <begin position="129"/>
        <end position="151"/>
    </location>
</feature>
<feature type="transmembrane region" description="Helical" evidence="4">
    <location>
        <begin position="369"/>
        <end position="389"/>
    </location>
</feature>
<organism evidence="6 7">
    <name type="scientific">Pyrenophora teres f. teres</name>
    <dbReference type="NCBI Taxonomy" id="97479"/>
    <lineage>
        <taxon>Eukaryota</taxon>
        <taxon>Fungi</taxon>
        <taxon>Dikarya</taxon>
        <taxon>Ascomycota</taxon>
        <taxon>Pezizomycotina</taxon>
        <taxon>Dothideomycetes</taxon>
        <taxon>Pleosporomycetidae</taxon>
        <taxon>Pleosporales</taxon>
        <taxon>Pleosporineae</taxon>
        <taxon>Pleosporaceae</taxon>
        <taxon>Pyrenophora</taxon>
    </lineage>
</organism>
<dbReference type="EMBL" id="HG992985">
    <property type="protein sequence ID" value="CAE7206810.1"/>
    <property type="molecule type" value="Genomic_DNA"/>
</dbReference>
<evidence type="ECO:0000313" key="7">
    <source>
        <dbReference type="Proteomes" id="UP000472372"/>
    </source>
</evidence>
<feature type="transmembrane region" description="Helical" evidence="4">
    <location>
        <begin position="275"/>
        <end position="295"/>
    </location>
</feature>
<feature type="transmembrane region" description="Helical" evidence="4">
    <location>
        <begin position="332"/>
        <end position="357"/>
    </location>
</feature>
<dbReference type="AlphaFoldDB" id="A0A6S6WD88"/>
<dbReference type="PANTHER" id="PTHR11360:SF281">
    <property type="entry name" value="ASPYRIDONES EFFLUX PROTEIN APDF-RELATED"/>
    <property type="match status" value="1"/>
</dbReference>
<feature type="transmembrane region" description="Helical" evidence="4">
    <location>
        <begin position="75"/>
        <end position="97"/>
    </location>
</feature>
<dbReference type="GO" id="GO:0022857">
    <property type="term" value="F:transmembrane transporter activity"/>
    <property type="evidence" value="ECO:0007669"/>
    <property type="project" value="InterPro"/>
</dbReference>
<comment type="similarity">
    <text evidence="2">Belongs to the major facilitator superfamily. Monocarboxylate porter (TC 2.A.1.13) family.</text>
</comment>
<dbReference type="InterPro" id="IPR050327">
    <property type="entry name" value="Proton-linked_MCT"/>
</dbReference>
<keyword evidence="4" id="KW-1133">Transmembrane helix</keyword>
<keyword evidence="4" id="KW-0812">Transmembrane</keyword>
<feature type="compositionally biased region" description="Basic and acidic residues" evidence="3">
    <location>
        <begin position="1"/>
        <end position="14"/>
    </location>
</feature>
<comment type="subcellular location">
    <subcellularLocation>
        <location evidence="1">Membrane</location>
        <topology evidence="1">Multi-pass membrane protein</topology>
    </subcellularLocation>
</comment>
<protein>
    <submittedName>
        <fullName evidence="6">MFS-1 multi-domain protein</fullName>
    </submittedName>
</protein>
<feature type="transmembrane region" description="Helical" evidence="4">
    <location>
        <begin position="104"/>
        <end position="123"/>
    </location>
</feature>
<dbReference type="InterPro" id="IPR011701">
    <property type="entry name" value="MFS"/>
</dbReference>
<feature type="transmembrane region" description="Helical" evidence="4">
    <location>
        <begin position="196"/>
        <end position="216"/>
    </location>
</feature>
<feature type="transmembrane region" description="Helical" evidence="4">
    <location>
        <begin position="163"/>
        <end position="184"/>
    </location>
</feature>
<dbReference type="InterPro" id="IPR020846">
    <property type="entry name" value="MFS_dom"/>
</dbReference>
<evidence type="ECO:0000256" key="4">
    <source>
        <dbReference type="SAM" id="Phobius"/>
    </source>
</evidence>
<reference evidence="6" key="1">
    <citation type="submission" date="2021-02" db="EMBL/GenBank/DDBJ databases">
        <authorList>
            <person name="Syme A R."/>
            <person name="Syme A R."/>
            <person name="Moolhuijzen P."/>
        </authorList>
    </citation>
    <scope>NUCLEOTIDE SEQUENCE</scope>
    <source>
        <strain evidence="6">W1-1</strain>
    </source>
</reference>
<evidence type="ECO:0000256" key="2">
    <source>
        <dbReference type="ARBA" id="ARBA00006727"/>
    </source>
</evidence>
<feature type="region of interest" description="Disordered" evidence="3">
    <location>
        <begin position="1"/>
        <end position="26"/>
    </location>
</feature>
<name>A0A6S6WD88_9PLEO</name>